<proteinExistence type="predicted"/>
<accession>A0A7H4M1M7</accession>
<name>A0A7H4M1M7_9ENTR</name>
<comment type="caution">
    <text evidence="1">The sequence shown here is derived from an EMBL/GenBank/DDBJ whole genome shotgun (WGS) entry which is preliminary data.</text>
</comment>
<gene>
    <name evidence="1" type="ORF">NCTC11694_03518</name>
</gene>
<evidence type="ECO:0000313" key="2">
    <source>
        <dbReference type="Proteomes" id="UP000255050"/>
    </source>
</evidence>
<reference evidence="1 2" key="1">
    <citation type="submission" date="2018-06" db="EMBL/GenBank/DDBJ databases">
        <authorList>
            <consortium name="Pathogen Informatics"/>
            <person name="Doyle S."/>
        </authorList>
    </citation>
    <scope>NUCLEOTIDE SEQUENCE [LARGE SCALE GENOMIC DNA]</scope>
    <source>
        <strain evidence="1 2">NCTC11694</strain>
    </source>
</reference>
<protein>
    <submittedName>
        <fullName evidence="1">Uncharacterized protein</fullName>
    </submittedName>
</protein>
<evidence type="ECO:0000313" key="1">
    <source>
        <dbReference type="EMBL" id="STR42303.1"/>
    </source>
</evidence>
<dbReference type="EMBL" id="UGJR01000002">
    <property type="protein sequence ID" value="STR42303.1"/>
    <property type="molecule type" value="Genomic_DNA"/>
</dbReference>
<dbReference type="AlphaFoldDB" id="A0A7H4M1M7"/>
<dbReference type="Proteomes" id="UP000255050">
    <property type="component" value="Unassembled WGS sequence"/>
</dbReference>
<organism evidence="1 2">
    <name type="scientific">Klebsiella michiganensis</name>
    <dbReference type="NCBI Taxonomy" id="1134687"/>
    <lineage>
        <taxon>Bacteria</taxon>
        <taxon>Pseudomonadati</taxon>
        <taxon>Pseudomonadota</taxon>
        <taxon>Gammaproteobacteria</taxon>
        <taxon>Enterobacterales</taxon>
        <taxon>Enterobacteriaceae</taxon>
        <taxon>Klebsiella/Raoultella group</taxon>
        <taxon>Klebsiella</taxon>
    </lineage>
</organism>
<sequence length="137" mass="14179">MRADPAFNLIQLAAGIALLLRQLVEGVGDVAGAILLLLSFTTGFQQLAADLENLLVQGIGGEGSGDLARLIAEIVELRAQVLRQFGEVIDNVLVLAGALKGSITLLKGVQGRLQDFNGFQAGRALPPSPVPAPGLSV</sequence>